<proteinExistence type="predicted"/>
<accession>A0A179SCI9</accession>
<dbReference type="AlphaFoldDB" id="A0A179SCI9"/>
<comment type="caution">
    <text evidence="1">The sequence shown here is derived from an EMBL/GenBank/DDBJ whole genome shotgun (WGS) entry which is preliminary data.</text>
</comment>
<evidence type="ECO:0000313" key="2">
    <source>
        <dbReference type="Proteomes" id="UP000078316"/>
    </source>
</evidence>
<protein>
    <submittedName>
        <fullName evidence="1">Uncharacterized protein</fullName>
    </submittedName>
</protein>
<gene>
    <name evidence="1" type="ORF">A5481_15265</name>
</gene>
<name>A0A179SCI9_9HYPH</name>
<sequence length="237" mass="24943">MPPAETLGIYSGAAAETRTVLTFKVGDDVVQKLLPEGWTVAPIAQGPAKGANLSIVFAERLATVDPSGKAAGGEEATVILSVPARKADETAFAIVAAYSDAATAPGFYKVGKPAKVSLERAVRVTNLSGKVEETWSVAGEAGERIDFRIGYERLQPGRAQFDSRNVSAADGQVRRTYRIDQGLVVLASTPNGVDKTTGLTFRATGGLPGTLFDGSQQLVSAVSLPWYSRQLYVPASQ</sequence>
<organism evidence="1 2">
    <name type="scientific">Methylobacterium platani</name>
    <dbReference type="NCBI Taxonomy" id="427683"/>
    <lineage>
        <taxon>Bacteria</taxon>
        <taxon>Pseudomonadati</taxon>
        <taxon>Pseudomonadota</taxon>
        <taxon>Alphaproteobacteria</taxon>
        <taxon>Hyphomicrobiales</taxon>
        <taxon>Methylobacteriaceae</taxon>
        <taxon>Methylobacterium</taxon>
    </lineage>
</organism>
<dbReference type="Proteomes" id="UP000078316">
    <property type="component" value="Unassembled WGS sequence"/>
</dbReference>
<evidence type="ECO:0000313" key="1">
    <source>
        <dbReference type="EMBL" id="OAS24120.1"/>
    </source>
</evidence>
<reference evidence="1 2" key="1">
    <citation type="submission" date="2016-04" db="EMBL/GenBank/DDBJ databases">
        <authorList>
            <person name="Evans L.H."/>
            <person name="Alamgir A."/>
            <person name="Owens N."/>
            <person name="Weber N.D."/>
            <person name="Virtaneva K."/>
            <person name="Barbian K."/>
            <person name="Babar A."/>
            <person name="Rosenke K."/>
        </authorList>
    </citation>
    <scope>NUCLEOTIDE SEQUENCE [LARGE SCALE GENOMIC DNA]</scope>
    <source>
        <strain evidence="1 2">PMB02</strain>
    </source>
</reference>
<dbReference type="EMBL" id="LWHQ01000027">
    <property type="protein sequence ID" value="OAS24120.1"/>
    <property type="molecule type" value="Genomic_DNA"/>
</dbReference>